<dbReference type="PANTHER" id="PTHR33375">
    <property type="entry name" value="CHROMOSOME-PARTITIONING PROTEIN PARB-RELATED"/>
    <property type="match status" value="1"/>
</dbReference>
<reference evidence="6 7" key="1">
    <citation type="submission" date="2017-09" db="EMBL/GenBank/DDBJ databases">
        <title>Depth-based differentiation of microbial function through sediment-hosted aquifers and enrichment of novel symbionts in the deep terrestrial subsurface.</title>
        <authorList>
            <person name="Probst A.J."/>
            <person name="Ladd B."/>
            <person name="Jarett J.K."/>
            <person name="Geller-Mcgrath D.E."/>
            <person name="Sieber C.M."/>
            <person name="Emerson J.B."/>
            <person name="Anantharaman K."/>
            <person name="Thomas B.C."/>
            <person name="Malmstrom R."/>
            <person name="Stieglmeier M."/>
            <person name="Klingl A."/>
            <person name="Woyke T."/>
            <person name="Ryan C.M."/>
            <person name="Banfield J.F."/>
        </authorList>
    </citation>
    <scope>NUCLEOTIDE SEQUENCE [LARGE SCALE GENOMIC DNA]</scope>
    <source>
        <strain evidence="6">CG22_combo_CG10-13_8_21_14_all_36_13</strain>
    </source>
</reference>
<dbReference type="SUPFAM" id="SSF110849">
    <property type="entry name" value="ParB/Sulfiredoxin"/>
    <property type="match status" value="1"/>
</dbReference>
<evidence type="ECO:0000313" key="7">
    <source>
        <dbReference type="Proteomes" id="UP000231143"/>
    </source>
</evidence>
<organism evidence="6 7">
    <name type="scientific">Candidatus Campbellbacteria bacterium CG22_combo_CG10-13_8_21_14_all_36_13</name>
    <dbReference type="NCBI Taxonomy" id="1974529"/>
    <lineage>
        <taxon>Bacteria</taxon>
        <taxon>Candidatus Campbelliibacteriota</taxon>
    </lineage>
</organism>
<dbReference type="FunFam" id="3.90.1530.30:FF:000001">
    <property type="entry name" value="Chromosome partitioning protein ParB"/>
    <property type="match status" value="1"/>
</dbReference>
<dbReference type="GO" id="GO:0045881">
    <property type="term" value="P:positive regulation of sporulation resulting in formation of a cellular spore"/>
    <property type="evidence" value="ECO:0007669"/>
    <property type="project" value="TreeGrafter"/>
</dbReference>
<dbReference type="InterPro" id="IPR050336">
    <property type="entry name" value="Chromosome_partition/occlusion"/>
</dbReference>
<dbReference type="Gene3D" id="1.10.10.2830">
    <property type="match status" value="1"/>
</dbReference>
<dbReference type="CDD" id="cd16393">
    <property type="entry name" value="SPO0J_N"/>
    <property type="match status" value="1"/>
</dbReference>
<protein>
    <recommendedName>
        <fullName evidence="5">ParB-like N-terminal domain-containing protein</fullName>
    </recommendedName>
</protein>
<name>A0A2H0DXY9_9BACT</name>
<evidence type="ECO:0000256" key="4">
    <source>
        <dbReference type="SAM" id="MobiDB-lite"/>
    </source>
</evidence>
<feature type="domain" description="ParB-like N-terminal" evidence="5">
    <location>
        <begin position="10"/>
        <end position="110"/>
    </location>
</feature>
<accession>A0A2H0DXY9</accession>
<dbReference type="PANTHER" id="PTHR33375:SF1">
    <property type="entry name" value="CHROMOSOME-PARTITIONING PROTEIN PARB-RELATED"/>
    <property type="match status" value="1"/>
</dbReference>
<evidence type="ECO:0000256" key="1">
    <source>
        <dbReference type="ARBA" id="ARBA00006295"/>
    </source>
</evidence>
<dbReference type="Pfam" id="PF17762">
    <property type="entry name" value="HTH_ParB"/>
    <property type="match status" value="1"/>
</dbReference>
<dbReference type="Proteomes" id="UP000231143">
    <property type="component" value="Unassembled WGS sequence"/>
</dbReference>
<dbReference type="GO" id="GO:0003677">
    <property type="term" value="F:DNA binding"/>
    <property type="evidence" value="ECO:0007669"/>
    <property type="project" value="UniProtKB-KW"/>
</dbReference>
<feature type="region of interest" description="Disordered" evidence="4">
    <location>
        <begin position="319"/>
        <end position="348"/>
    </location>
</feature>
<dbReference type="InterPro" id="IPR057240">
    <property type="entry name" value="ParB_dimer_C"/>
</dbReference>
<dbReference type="InterPro" id="IPR036086">
    <property type="entry name" value="ParB/Sulfiredoxin_sf"/>
</dbReference>
<dbReference type="SMART" id="SM00470">
    <property type="entry name" value="ParB"/>
    <property type="match status" value="1"/>
</dbReference>
<dbReference type="FunFam" id="1.10.10.2830:FF:000001">
    <property type="entry name" value="Chromosome partitioning protein ParB"/>
    <property type="match status" value="1"/>
</dbReference>
<dbReference type="AlphaFoldDB" id="A0A2H0DXY9"/>
<dbReference type="Pfam" id="PF23552">
    <property type="entry name" value="ParB_C"/>
    <property type="match status" value="1"/>
</dbReference>
<sequence length="348" mass="40134">MSEFHNDAIFWVEVEKIKPNPYQPRREFDQDRLNDLAESIRQYGVLQPLVVTRNEIVRDDGGISVDYELIAGERRHRASQIAGLSLVPVIIRSGHQDARVKLELAIIENLQREDLNPVDRGRAFKQLSDEFNFKHVEIAKKVGKSREYVSNTIRLLTLPEEIQNAIVAGQIREGHARPILMLTDRPEQQMTLFKEMLYKKLTVREAEHIARRIAYDKVRKKERTVDPAIIEMEEKLAESLGTRVHIEKNEIGGRIVIDFFSPSDLETILNIVNSEQKKDPEEMLNNHIDNSGIDKSKLTAAYMRPKLFFLSEQRTDMDALDAMSEPPIKTEEKNDPDEDLYSISSFSL</sequence>
<evidence type="ECO:0000256" key="2">
    <source>
        <dbReference type="ARBA" id="ARBA00022829"/>
    </source>
</evidence>
<evidence type="ECO:0000313" key="6">
    <source>
        <dbReference type="EMBL" id="PIP87027.1"/>
    </source>
</evidence>
<dbReference type="EMBL" id="PCTT01000032">
    <property type="protein sequence ID" value="PIP87027.1"/>
    <property type="molecule type" value="Genomic_DNA"/>
</dbReference>
<dbReference type="Gene3D" id="3.90.1530.30">
    <property type="match status" value="1"/>
</dbReference>
<dbReference type="InterPro" id="IPR041468">
    <property type="entry name" value="HTH_ParB/Spo0J"/>
</dbReference>
<comment type="similarity">
    <text evidence="1">Belongs to the ParB family.</text>
</comment>
<keyword evidence="3" id="KW-0238">DNA-binding</keyword>
<gene>
    <name evidence="6" type="ORF">COW81_02500</name>
</gene>
<evidence type="ECO:0000259" key="5">
    <source>
        <dbReference type="SMART" id="SM00470"/>
    </source>
</evidence>
<dbReference type="NCBIfam" id="TIGR00180">
    <property type="entry name" value="parB_part"/>
    <property type="match status" value="1"/>
</dbReference>
<dbReference type="InterPro" id="IPR004437">
    <property type="entry name" value="ParB/RepB/Spo0J"/>
</dbReference>
<proteinExistence type="inferred from homology"/>
<evidence type="ECO:0000256" key="3">
    <source>
        <dbReference type="ARBA" id="ARBA00023125"/>
    </source>
</evidence>
<dbReference type="InterPro" id="IPR003115">
    <property type="entry name" value="ParB_N"/>
</dbReference>
<dbReference type="GO" id="GO:0005694">
    <property type="term" value="C:chromosome"/>
    <property type="evidence" value="ECO:0007669"/>
    <property type="project" value="TreeGrafter"/>
</dbReference>
<comment type="caution">
    <text evidence="6">The sequence shown here is derived from an EMBL/GenBank/DDBJ whole genome shotgun (WGS) entry which is preliminary data.</text>
</comment>
<dbReference type="GO" id="GO:0007059">
    <property type="term" value="P:chromosome segregation"/>
    <property type="evidence" value="ECO:0007669"/>
    <property type="project" value="UniProtKB-KW"/>
</dbReference>
<dbReference type="Pfam" id="PF02195">
    <property type="entry name" value="ParB_N"/>
    <property type="match status" value="1"/>
</dbReference>
<dbReference type="SUPFAM" id="SSF109709">
    <property type="entry name" value="KorB DNA-binding domain-like"/>
    <property type="match status" value="1"/>
</dbReference>
<keyword evidence="2" id="KW-0159">Chromosome partition</keyword>